<dbReference type="WBParaSite" id="ALUE_0001816601-mRNA-1">
    <property type="protein sequence ID" value="ALUE_0001816601-mRNA-1"/>
    <property type="gene ID" value="ALUE_0001816601"/>
</dbReference>
<dbReference type="Proteomes" id="UP000036681">
    <property type="component" value="Unplaced"/>
</dbReference>
<evidence type="ECO:0000256" key="2">
    <source>
        <dbReference type="ARBA" id="ARBA00022741"/>
    </source>
</evidence>
<dbReference type="SUPFAM" id="SSF51161">
    <property type="entry name" value="Trimeric LpxA-like enzymes"/>
    <property type="match status" value="1"/>
</dbReference>
<keyword evidence="2" id="KW-0547">Nucleotide-binding</keyword>
<feature type="domain" description="GDP-fucose pyrophosphorylase" evidence="3">
    <location>
        <begin position="69"/>
        <end position="457"/>
    </location>
</feature>
<keyword evidence="4" id="KW-1185">Reference proteome</keyword>
<dbReference type="GO" id="GO:0042350">
    <property type="term" value="P:GDP-L-fucose biosynthetic process"/>
    <property type="evidence" value="ECO:0007669"/>
    <property type="project" value="UniProtKB-ARBA"/>
</dbReference>
<dbReference type="PANTHER" id="PTHR15045">
    <property type="entry name" value="FUCOSE-1-PHOSPHATE GUANYLYLTRANSFERASE"/>
    <property type="match status" value="1"/>
</dbReference>
<organism evidence="4 5">
    <name type="scientific">Ascaris lumbricoides</name>
    <name type="common">Giant roundworm</name>
    <dbReference type="NCBI Taxonomy" id="6252"/>
    <lineage>
        <taxon>Eukaryota</taxon>
        <taxon>Metazoa</taxon>
        <taxon>Ecdysozoa</taxon>
        <taxon>Nematoda</taxon>
        <taxon>Chromadorea</taxon>
        <taxon>Rhabditida</taxon>
        <taxon>Spirurina</taxon>
        <taxon>Ascaridomorpha</taxon>
        <taxon>Ascaridoidea</taxon>
        <taxon>Ascarididae</taxon>
        <taxon>Ascaris</taxon>
    </lineage>
</organism>
<dbReference type="AlphaFoldDB" id="A0A9J2Q720"/>
<reference evidence="5" key="1">
    <citation type="submission" date="2023-03" db="UniProtKB">
        <authorList>
            <consortium name="WormBaseParasite"/>
        </authorList>
    </citation>
    <scope>IDENTIFICATION</scope>
</reference>
<sequence>MKWDAVVLTACDVEQKHAFEIEIAEILHELNDFAERFLVVDDRPSNIRIGSGGATLLVLEYLHDRFDKSYEKWRVLLIHSGGLSQRLPTASAIGKVFMMLPNEKTFLEMKLLSYRPIVDAMPPGVVICSSDTLEYIPSDIHIGLSEVTLFAHPSTIKVATEHGVYVMKHDQLWRVLQKPTEQTLRLNDGLIETTDRRNEGNALLGVDGVSKLMVDQRSGNDNSIINEPEREEYTLTDSFFILSPRIVGDLIALKRCTPIECETCCYGDFLRALGTSPLWDYFDVCEPLARARRAYANVFSIFTEIDPNEVIRLPKNSFFHFGTVLELLMHYMPSSIFMNQFKITPQQSICSIIASNSQIGERSVVELCDFRCGVDIGDDCVISCCSSDHHVVIPNRVIATTIIIRHTIDALVGRHLRFVTVAFSVDDNLKAKNLDDLRWFSHRVDSYGSVDGSLWNLPIFAVCASASESLDATLYAIINGPPRGGELLSIADVLRMKDIGEMLAYRKMTKLTSLAH</sequence>
<accession>A0A9J2Q720</accession>
<dbReference type="Pfam" id="PF07959">
    <property type="entry name" value="Fucose_pyrophosphorylase"/>
    <property type="match status" value="1"/>
</dbReference>
<dbReference type="InterPro" id="IPR012887">
    <property type="entry name" value="GDP_fucose_pyrophosphorylase"/>
</dbReference>
<dbReference type="PANTHER" id="PTHR15045:SF1">
    <property type="entry name" value="FUCOSE-1-PHOSPHATE GUANYLYLTRANSFERASE"/>
    <property type="match status" value="1"/>
</dbReference>
<evidence type="ECO:0000313" key="5">
    <source>
        <dbReference type="WBParaSite" id="ALUE_0001816601-mRNA-1"/>
    </source>
</evidence>
<dbReference type="InterPro" id="IPR011004">
    <property type="entry name" value="Trimer_LpxA-like_sf"/>
</dbReference>
<name>A0A9J2Q720_ASCLU</name>
<keyword evidence="1" id="KW-0808">Transferase</keyword>
<proteinExistence type="predicted"/>
<evidence type="ECO:0000313" key="4">
    <source>
        <dbReference type="Proteomes" id="UP000036681"/>
    </source>
</evidence>
<evidence type="ECO:0000259" key="3">
    <source>
        <dbReference type="Pfam" id="PF07959"/>
    </source>
</evidence>
<dbReference type="GO" id="GO:0000166">
    <property type="term" value="F:nucleotide binding"/>
    <property type="evidence" value="ECO:0007669"/>
    <property type="project" value="UniProtKB-KW"/>
</dbReference>
<protein>
    <submittedName>
        <fullName evidence="5">L-fucokinase domain-containing protein</fullName>
    </submittedName>
</protein>
<evidence type="ECO:0000256" key="1">
    <source>
        <dbReference type="ARBA" id="ARBA00022679"/>
    </source>
</evidence>
<dbReference type="GO" id="GO:0016772">
    <property type="term" value="F:transferase activity, transferring phosphorus-containing groups"/>
    <property type="evidence" value="ECO:0007669"/>
    <property type="project" value="InterPro"/>
</dbReference>